<evidence type="ECO:0000259" key="5">
    <source>
        <dbReference type="Pfam" id="PF13458"/>
    </source>
</evidence>
<dbReference type="Pfam" id="PF13458">
    <property type="entry name" value="Peripla_BP_6"/>
    <property type="match status" value="1"/>
</dbReference>
<feature type="compositionally biased region" description="Polar residues" evidence="3">
    <location>
        <begin position="201"/>
        <end position="211"/>
    </location>
</feature>
<keyword evidence="2 4" id="KW-0732">Signal</keyword>
<dbReference type="RefSeq" id="WP_145746432.1">
    <property type="nucleotide sequence ID" value="NZ_VIVL01000010.1"/>
</dbReference>
<proteinExistence type="inferred from homology"/>
<dbReference type="EMBL" id="VIVL01000010">
    <property type="protein sequence ID" value="TWD77209.1"/>
    <property type="molecule type" value="Genomic_DNA"/>
</dbReference>
<evidence type="ECO:0000313" key="7">
    <source>
        <dbReference type="Proteomes" id="UP000319722"/>
    </source>
</evidence>
<evidence type="ECO:0000313" key="6">
    <source>
        <dbReference type="EMBL" id="TWD77209.1"/>
    </source>
</evidence>
<dbReference type="Gene3D" id="3.40.50.2300">
    <property type="match status" value="1"/>
</dbReference>
<evidence type="ECO:0000256" key="2">
    <source>
        <dbReference type="ARBA" id="ARBA00022729"/>
    </source>
</evidence>
<evidence type="ECO:0000256" key="3">
    <source>
        <dbReference type="SAM" id="MobiDB-lite"/>
    </source>
</evidence>
<feature type="chain" id="PRO_5022213003" evidence="4">
    <location>
        <begin position="23"/>
        <end position="211"/>
    </location>
</feature>
<protein>
    <submittedName>
        <fullName evidence="6">Substrate-binding family protein</fullName>
    </submittedName>
</protein>
<dbReference type="PANTHER" id="PTHR30483:SF6">
    <property type="entry name" value="PERIPLASMIC BINDING PROTEIN OF ABC TRANSPORTER FOR NATURAL AMINO ACIDS"/>
    <property type="match status" value="1"/>
</dbReference>
<dbReference type="PANTHER" id="PTHR30483">
    <property type="entry name" value="LEUCINE-SPECIFIC-BINDING PROTEIN"/>
    <property type="match status" value="1"/>
</dbReference>
<dbReference type="SUPFAM" id="SSF53822">
    <property type="entry name" value="Periplasmic binding protein-like I"/>
    <property type="match status" value="1"/>
</dbReference>
<dbReference type="InterPro" id="IPR051010">
    <property type="entry name" value="BCAA_transport"/>
</dbReference>
<dbReference type="OrthoDB" id="5289062at2"/>
<evidence type="ECO:0000256" key="4">
    <source>
        <dbReference type="SAM" id="SignalP"/>
    </source>
</evidence>
<name>A0A561BEB8_9BURK</name>
<organism evidence="6 7">
    <name type="scientific">Variovorax beijingensis</name>
    <dbReference type="NCBI Taxonomy" id="2496117"/>
    <lineage>
        <taxon>Bacteria</taxon>
        <taxon>Pseudomonadati</taxon>
        <taxon>Pseudomonadota</taxon>
        <taxon>Betaproteobacteria</taxon>
        <taxon>Burkholderiales</taxon>
        <taxon>Comamonadaceae</taxon>
        <taxon>Variovorax</taxon>
    </lineage>
</organism>
<dbReference type="InterPro" id="IPR028082">
    <property type="entry name" value="Peripla_BP_I"/>
</dbReference>
<reference evidence="6 7" key="1">
    <citation type="submission" date="2019-06" db="EMBL/GenBank/DDBJ databases">
        <title>Sorghum-associated microbial communities from plants grown in Nebraska, USA.</title>
        <authorList>
            <person name="Schachtman D."/>
        </authorList>
    </citation>
    <scope>NUCLEOTIDE SEQUENCE [LARGE SCALE GENOMIC DNA]</scope>
    <source>
        <strain evidence="6 7">T529</strain>
    </source>
</reference>
<feature type="domain" description="Leucine-binding protein" evidence="5">
    <location>
        <begin position="27"/>
        <end position="159"/>
    </location>
</feature>
<dbReference type="InterPro" id="IPR028081">
    <property type="entry name" value="Leu-bd"/>
</dbReference>
<dbReference type="Proteomes" id="UP000319722">
    <property type="component" value="Unassembled WGS sequence"/>
</dbReference>
<dbReference type="AlphaFoldDB" id="A0A561BEB8"/>
<feature type="region of interest" description="Disordered" evidence="3">
    <location>
        <begin position="161"/>
        <end position="211"/>
    </location>
</feature>
<gene>
    <name evidence="6" type="ORF">FB547_110171</name>
</gene>
<feature type="signal peptide" evidence="4">
    <location>
        <begin position="1"/>
        <end position="22"/>
    </location>
</feature>
<sequence length="211" mass="22191">MNASRQLLAGLALCLAASMAAAQKTETVKIAVIDPLSGPAAVTGVNQFKTAEFFAGVLNRSRSGSEPRYEVFGLDSKRSAAEAVTQVQAAIARGARFIVQGNGSAVALAISEAVARHNEANPGCEVIYANQAAIDPALTNEKCSFWHFRIDADVSMRMDGEHPHVLPAGSAGSAGCSEPGQVQSRLSRRYPVPGPEENQCRHGSSPSQEKT</sequence>
<comment type="similarity">
    <text evidence="1">Belongs to the leucine-binding protein family.</text>
</comment>
<comment type="caution">
    <text evidence="6">The sequence shown here is derived from an EMBL/GenBank/DDBJ whole genome shotgun (WGS) entry which is preliminary data.</text>
</comment>
<accession>A0A561BEB8</accession>
<evidence type="ECO:0000256" key="1">
    <source>
        <dbReference type="ARBA" id="ARBA00010062"/>
    </source>
</evidence>